<sequence length="142" mass="16251">MKGTWSEMDGNSSGFHIFNSIFGGLPSHEKYKSPKDYAYHLLSQGIVFLNCSYHYLKKEKLSKIKHKNCLDDAHEINDPILLKSQRIILCGKEVSSVLLPSSIENNKFIKAPHPSRLSRRSNSEVWDEIWGFNQLSSLIIKT</sequence>
<reference evidence="2" key="1">
    <citation type="submission" date="2019-07" db="EMBL/GenBank/DDBJ databases">
        <title>Shewanella sp. YLB-08 draft genomic sequence.</title>
        <authorList>
            <person name="Yu L."/>
        </authorList>
    </citation>
    <scope>NUCLEOTIDE SEQUENCE [LARGE SCALE GENOMIC DNA]</scope>
    <source>
        <strain evidence="2">JCM 20706</strain>
    </source>
</reference>
<dbReference type="RefSeq" id="WP_144040982.1">
    <property type="nucleotide sequence ID" value="NZ_BMPL01000011.1"/>
</dbReference>
<evidence type="ECO:0000313" key="2">
    <source>
        <dbReference type="Proteomes" id="UP000318126"/>
    </source>
</evidence>
<accession>A0A553JM68</accession>
<evidence type="ECO:0008006" key="3">
    <source>
        <dbReference type="Google" id="ProtNLM"/>
    </source>
</evidence>
<dbReference type="EMBL" id="VKGK01000018">
    <property type="protein sequence ID" value="TRY13536.1"/>
    <property type="molecule type" value="Genomic_DNA"/>
</dbReference>
<evidence type="ECO:0000313" key="1">
    <source>
        <dbReference type="EMBL" id="TRY13536.1"/>
    </source>
</evidence>
<dbReference type="AlphaFoldDB" id="A0A553JM68"/>
<protein>
    <recommendedName>
        <fullName evidence="3">Uracil-DNA glycosylase-like domain-containing protein</fullName>
    </recommendedName>
</protein>
<proteinExistence type="predicted"/>
<gene>
    <name evidence="1" type="ORF">FN961_14945</name>
</gene>
<comment type="caution">
    <text evidence="1">The sequence shown here is derived from an EMBL/GenBank/DDBJ whole genome shotgun (WGS) entry which is preliminary data.</text>
</comment>
<keyword evidence="2" id="KW-1185">Reference proteome</keyword>
<dbReference type="Proteomes" id="UP000318126">
    <property type="component" value="Unassembled WGS sequence"/>
</dbReference>
<name>A0A553JM68_SHEHA</name>
<organism evidence="1 2">
    <name type="scientific">Shewanella hanedai</name>
    <name type="common">Alteromonas hanedai</name>
    <dbReference type="NCBI Taxonomy" id="25"/>
    <lineage>
        <taxon>Bacteria</taxon>
        <taxon>Pseudomonadati</taxon>
        <taxon>Pseudomonadota</taxon>
        <taxon>Gammaproteobacteria</taxon>
        <taxon>Alteromonadales</taxon>
        <taxon>Shewanellaceae</taxon>
        <taxon>Shewanella</taxon>
    </lineage>
</organism>